<dbReference type="CDD" id="cd10719">
    <property type="entry name" value="DnaJ_zf"/>
    <property type="match status" value="1"/>
</dbReference>
<keyword evidence="4" id="KW-1185">Reference proteome</keyword>
<dbReference type="SUPFAM" id="SSF46565">
    <property type="entry name" value="Chaperone J-domain"/>
    <property type="match status" value="1"/>
</dbReference>
<accession>A0ABM1B9W9</accession>
<keyword evidence="1" id="KW-0863">Zinc-finger</keyword>
<dbReference type="Gene3D" id="2.60.260.20">
    <property type="entry name" value="Urease metallochaperone UreE, N-terminal domain"/>
    <property type="match status" value="1"/>
</dbReference>
<organism evidence="4 5">
    <name type="scientific">Limulus polyphemus</name>
    <name type="common">Atlantic horseshoe crab</name>
    <dbReference type="NCBI Taxonomy" id="6850"/>
    <lineage>
        <taxon>Eukaryota</taxon>
        <taxon>Metazoa</taxon>
        <taxon>Ecdysozoa</taxon>
        <taxon>Arthropoda</taxon>
        <taxon>Chelicerata</taxon>
        <taxon>Merostomata</taxon>
        <taxon>Xiphosura</taxon>
        <taxon>Limulidae</taxon>
        <taxon>Limulus</taxon>
    </lineage>
</organism>
<dbReference type="PANTHER" id="PTHR43888">
    <property type="entry name" value="DNAJ-LIKE-2, ISOFORM A-RELATED"/>
    <property type="match status" value="1"/>
</dbReference>
<dbReference type="Pfam" id="PF00226">
    <property type="entry name" value="DnaJ"/>
    <property type="match status" value="1"/>
</dbReference>
<keyword evidence="1" id="KW-0862">Zinc</keyword>
<dbReference type="Gene3D" id="1.10.287.110">
    <property type="entry name" value="DnaJ domain"/>
    <property type="match status" value="1"/>
</dbReference>
<sequence>MADTKLYDLLGVSRNASDLEIKKAYRKLAKEFHPDKNPEKGEKFKEISYAYEVLSDQKKREIYDRHGIKGLQEGGTDGGFASEDIFSHLFGGGLFGGMGRGSGRRKISEDTVHPLKVSLENLYNGKTAKLQLNRNVICKTCDGYGGKPGALQSCQTCNGRGIKVTFRQLGPGMMQQTQTSCPDCGGEGKYMKLSPSETEKWRGYAEILFNLSLHPKTWSDWNLKYQDGSVTV</sequence>
<dbReference type="Proteomes" id="UP000694941">
    <property type="component" value="Unplaced"/>
</dbReference>
<dbReference type="SUPFAM" id="SSF49493">
    <property type="entry name" value="HSP40/DnaJ peptide-binding domain"/>
    <property type="match status" value="1"/>
</dbReference>
<proteinExistence type="predicted"/>
<dbReference type="InterPro" id="IPR018253">
    <property type="entry name" value="DnaJ_domain_CS"/>
</dbReference>
<dbReference type="InterPro" id="IPR036410">
    <property type="entry name" value="HSP_DnaJ_Cys-rich_dom_sf"/>
</dbReference>
<name>A0ABM1B9W9_LIMPO</name>
<dbReference type="PROSITE" id="PS00636">
    <property type="entry name" value="DNAJ_1"/>
    <property type="match status" value="1"/>
</dbReference>
<keyword evidence="1" id="KW-0479">Metal-binding</keyword>
<dbReference type="PROSITE" id="PS51188">
    <property type="entry name" value="ZF_CR"/>
    <property type="match status" value="1"/>
</dbReference>
<dbReference type="InterPro" id="IPR036869">
    <property type="entry name" value="J_dom_sf"/>
</dbReference>
<dbReference type="PROSITE" id="PS50076">
    <property type="entry name" value="DNAJ_2"/>
    <property type="match status" value="1"/>
</dbReference>
<dbReference type="InterPro" id="IPR044713">
    <property type="entry name" value="DNJA1/2-like"/>
</dbReference>
<dbReference type="RefSeq" id="XP_013777769.1">
    <property type="nucleotide sequence ID" value="XM_013922315.2"/>
</dbReference>
<evidence type="ECO:0000259" key="2">
    <source>
        <dbReference type="PROSITE" id="PS50076"/>
    </source>
</evidence>
<feature type="domain" description="J" evidence="2">
    <location>
        <begin position="5"/>
        <end position="67"/>
    </location>
</feature>
<dbReference type="InterPro" id="IPR001305">
    <property type="entry name" value="HSP_DnaJ_Cys-rich_dom"/>
</dbReference>
<dbReference type="SUPFAM" id="SSF57938">
    <property type="entry name" value="DnaJ/Hsp40 cysteine-rich domain"/>
    <property type="match status" value="1"/>
</dbReference>
<dbReference type="InterPro" id="IPR001623">
    <property type="entry name" value="DnaJ_domain"/>
</dbReference>
<gene>
    <name evidence="5" type="primary">LOC106462388</name>
</gene>
<dbReference type="Gene3D" id="2.10.230.10">
    <property type="entry name" value="Heat shock protein DnaJ, cysteine-rich domain"/>
    <property type="match status" value="1"/>
</dbReference>
<dbReference type="PRINTS" id="PR00625">
    <property type="entry name" value="JDOMAIN"/>
</dbReference>
<dbReference type="CDD" id="cd06257">
    <property type="entry name" value="DnaJ"/>
    <property type="match status" value="1"/>
</dbReference>
<evidence type="ECO:0000259" key="3">
    <source>
        <dbReference type="PROSITE" id="PS51188"/>
    </source>
</evidence>
<evidence type="ECO:0000313" key="5">
    <source>
        <dbReference type="RefSeq" id="XP_013777769.1"/>
    </source>
</evidence>
<dbReference type="Pfam" id="PF00684">
    <property type="entry name" value="DnaJ_CXXCXGXG"/>
    <property type="match status" value="1"/>
</dbReference>
<protein>
    <submittedName>
        <fullName evidence="5">DnaJ homolog subfamily A member 2-like</fullName>
    </submittedName>
</protein>
<evidence type="ECO:0000256" key="1">
    <source>
        <dbReference type="PROSITE-ProRule" id="PRU00546"/>
    </source>
</evidence>
<dbReference type="SMART" id="SM00271">
    <property type="entry name" value="DnaJ"/>
    <property type="match status" value="1"/>
</dbReference>
<evidence type="ECO:0000313" key="4">
    <source>
        <dbReference type="Proteomes" id="UP000694941"/>
    </source>
</evidence>
<reference evidence="5" key="1">
    <citation type="submission" date="2025-08" db="UniProtKB">
        <authorList>
            <consortium name="RefSeq"/>
        </authorList>
    </citation>
    <scope>IDENTIFICATION</scope>
    <source>
        <tissue evidence="5">Muscle</tissue>
    </source>
</reference>
<dbReference type="InterPro" id="IPR008971">
    <property type="entry name" value="HSP40/DnaJ_pept-bd"/>
</dbReference>
<feature type="domain" description="CR-type" evidence="3">
    <location>
        <begin position="125"/>
        <end position="208"/>
    </location>
</feature>
<dbReference type="GeneID" id="106462388"/>
<feature type="zinc finger region" description="CR-type" evidence="1">
    <location>
        <begin position="125"/>
        <end position="208"/>
    </location>
</feature>